<dbReference type="GO" id="GO:0005506">
    <property type="term" value="F:iron ion binding"/>
    <property type="evidence" value="ECO:0007669"/>
    <property type="project" value="InterPro"/>
</dbReference>
<dbReference type="EMBL" id="KY709802">
    <property type="protein sequence ID" value="AVK72353.1"/>
    <property type="molecule type" value="mRNA"/>
</dbReference>
<dbReference type="InterPro" id="IPR019773">
    <property type="entry name" value="Tyrosine_3-monooxygenase-like"/>
</dbReference>
<dbReference type="GO" id="GO:0005737">
    <property type="term" value="C:cytoplasm"/>
    <property type="evidence" value="ECO:0007669"/>
    <property type="project" value="TreeGrafter"/>
</dbReference>
<evidence type="ECO:0000259" key="9">
    <source>
        <dbReference type="PROSITE" id="PS51410"/>
    </source>
</evidence>
<proteinExistence type="evidence at transcript level"/>
<accession>A0A2P1DVE2</accession>
<organism evidence="10">
    <name type="scientific">Meara stichopi</name>
    <dbReference type="NCBI Taxonomy" id="84115"/>
    <lineage>
        <taxon>Eukaryota</taxon>
        <taxon>Metazoa</taxon>
        <taxon>Xenacoelomorpha</taxon>
        <taxon>Acoelomorpha</taxon>
        <taxon>Nemertodermatida</taxon>
        <taxon>Nemertodermatidae</taxon>
        <taxon>Meara</taxon>
    </lineage>
</organism>
<dbReference type="GO" id="GO:0009072">
    <property type="term" value="P:aromatic amino acid metabolic process"/>
    <property type="evidence" value="ECO:0007669"/>
    <property type="project" value="InterPro"/>
</dbReference>
<dbReference type="PANTHER" id="PTHR11473:SF15">
    <property type="entry name" value="TYROSINE 3-MONOOXYGENASE"/>
    <property type="match status" value="1"/>
</dbReference>
<keyword evidence="4" id="KW-0560">Oxidoreductase</keyword>
<evidence type="ECO:0000256" key="6">
    <source>
        <dbReference type="ARBA" id="ARBA00023033"/>
    </source>
</evidence>
<protein>
    <submittedName>
        <fullName evidence="10">Tyrosine hydroxylase</fullName>
    </submittedName>
</protein>
<dbReference type="PIRSF" id="PIRSF000336">
    <property type="entry name" value="TH"/>
    <property type="match status" value="1"/>
</dbReference>
<dbReference type="GO" id="GO:0030424">
    <property type="term" value="C:axon"/>
    <property type="evidence" value="ECO:0007669"/>
    <property type="project" value="TreeGrafter"/>
</dbReference>
<sequence>MDPVVNTRRRPPLREILQRSLISDARQDSLDHKDEALVVSTLLLTPPRDHQLPGILEVILANHKLEHIQTRQGKEDCVEYVIQIKGIDGLSCIVDSLKPLVKDLDYFQTSPVDEKWFPRHISQLSFCNKLLNNYDPDLDKDHPGFTDQQYRKRRTEITKRSADYKYGSPIPMIEYREDEKDTWKTVYNQLRGLCKDHACKEYLEGLRLLEKDCNYGPDSIPQLEHVSQFLETRTGFTLRPVAGLLTARDFLASLAFRVFQTTQYIRHKSMPMHSPEPDCVHELLGHIPMLANPSFAEFSQEIGLVSLGATDDDITKLSTLYWFTVEFGLCKQDGDLKAYGAGLLSSYGELQYALSGEPELREFDPEITSVQPYDDYTYQQVYYIAKSFQDAKEALREYCVSNFNNGQQQVYNPFTKTVTTVNHDKRVSMVLQDIEKKISQLKSLMI</sequence>
<keyword evidence="6" id="KW-0503">Monooxygenase</keyword>
<feature type="domain" description="Biopterin-dependent aromatic amino acid hydroxylase family profile" evidence="9">
    <location>
        <begin position="102"/>
        <end position="446"/>
    </location>
</feature>
<evidence type="ECO:0000256" key="4">
    <source>
        <dbReference type="ARBA" id="ARBA00023002"/>
    </source>
</evidence>
<dbReference type="GO" id="GO:0004511">
    <property type="term" value="F:tyrosine 3-monooxygenase activity"/>
    <property type="evidence" value="ECO:0007669"/>
    <property type="project" value="TreeGrafter"/>
</dbReference>
<dbReference type="PANTHER" id="PTHR11473">
    <property type="entry name" value="AROMATIC AMINO ACID HYDROXYLASE"/>
    <property type="match status" value="1"/>
</dbReference>
<evidence type="ECO:0000256" key="1">
    <source>
        <dbReference type="ARBA" id="ARBA00001954"/>
    </source>
</evidence>
<evidence type="ECO:0000256" key="2">
    <source>
        <dbReference type="ARBA" id="ARBA00009712"/>
    </source>
</evidence>
<dbReference type="InterPro" id="IPR036329">
    <property type="entry name" value="Aro-AA_hydroxylase_C_sf"/>
</dbReference>
<dbReference type="Pfam" id="PF00351">
    <property type="entry name" value="Biopterin_H"/>
    <property type="match status" value="1"/>
</dbReference>
<evidence type="ECO:0000256" key="8">
    <source>
        <dbReference type="PIRSR" id="PIRSR601273-2"/>
    </source>
</evidence>
<evidence type="ECO:0000256" key="3">
    <source>
        <dbReference type="ARBA" id="ARBA00022723"/>
    </source>
</evidence>
<evidence type="ECO:0000256" key="7">
    <source>
        <dbReference type="PIRSR" id="PIRSR000336-1"/>
    </source>
</evidence>
<dbReference type="InterPro" id="IPR001273">
    <property type="entry name" value="ArAA_hydroxylase"/>
</dbReference>
<dbReference type="GO" id="GO:0043204">
    <property type="term" value="C:perikaryon"/>
    <property type="evidence" value="ECO:0007669"/>
    <property type="project" value="TreeGrafter"/>
</dbReference>
<dbReference type="AlphaFoldDB" id="A0A2P1DVE2"/>
<reference evidence="10" key="1">
    <citation type="journal article" date="2018" name="Nature">
        <title>Convergent evolution of bilaterian nerve cords.</title>
        <authorList>
            <person name="Martin-Duran J.M."/>
            <person name="Pang K."/>
            <person name="Borve A."/>
            <person name="Le H.S."/>
            <person name="Furu A."/>
            <person name="Cannon J.T."/>
            <person name="Jondelius U."/>
            <person name="Hejnol A."/>
        </authorList>
    </citation>
    <scope>NUCLEOTIDE SEQUENCE</scope>
</reference>
<dbReference type="SUPFAM" id="SSF56534">
    <property type="entry name" value="Aromatic aminoacid monoxygenases, catalytic and oligomerization domains"/>
    <property type="match status" value="1"/>
</dbReference>
<dbReference type="PROSITE" id="PS00367">
    <property type="entry name" value="BH4_AAA_HYDROXYL_1"/>
    <property type="match status" value="1"/>
</dbReference>
<dbReference type="Gene3D" id="1.10.800.10">
    <property type="entry name" value="Aromatic amino acid hydroxylase"/>
    <property type="match status" value="1"/>
</dbReference>
<feature type="binding site" evidence="7">
    <location>
        <position position="281"/>
    </location>
    <ligand>
        <name>Fe cation</name>
        <dbReference type="ChEBI" id="CHEBI:24875"/>
    </ligand>
</feature>
<dbReference type="PROSITE" id="PS51410">
    <property type="entry name" value="BH4_AAA_HYDROXYL_2"/>
    <property type="match status" value="1"/>
</dbReference>
<dbReference type="InterPro" id="IPR018301">
    <property type="entry name" value="ArAA_hydroxylase_Fe/CU_BS"/>
</dbReference>
<dbReference type="PRINTS" id="PR00372">
    <property type="entry name" value="FYWHYDRXLASE"/>
</dbReference>
<feature type="binding site" evidence="7">
    <location>
        <position position="286"/>
    </location>
    <ligand>
        <name>Fe cation</name>
        <dbReference type="ChEBI" id="CHEBI:24875"/>
    </ligand>
</feature>
<comment type="similarity">
    <text evidence="2">Belongs to the biopterin-dependent aromatic amino acid hydroxylase family.</text>
</comment>
<comment type="cofactor">
    <cofactor evidence="1 8">
        <name>Fe(2+)</name>
        <dbReference type="ChEBI" id="CHEBI:29033"/>
    </cofactor>
</comment>
<keyword evidence="5 7" id="KW-0408">Iron</keyword>
<name>A0A2P1DVE2_9BILA</name>
<feature type="binding site" evidence="7">
    <location>
        <position position="326"/>
    </location>
    <ligand>
        <name>Fe cation</name>
        <dbReference type="ChEBI" id="CHEBI:24875"/>
    </ligand>
</feature>
<evidence type="ECO:0000256" key="5">
    <source>
        <dbReference type="ARBA" id="ARBA00023004"/>
    </source>
</evidence>
<keyword evidence="3 7" id="KW-0479">Metal-binding</keyword>
<evidence type="ECO:0000313" key="10">
    <source>
        <dbReference type="EMBL" id="AVK72353.1"/>
    </source>
</evidence>
<dbReference type="InterPro" id="IPR019774">
    <property type="entry name" value="Aromatic-AA_hydroxylase_C"/>
</dbReference>
<dbReference type="InterPro" id="IPR036951">
    <property type="entry name" value="ArAA_hydroxylase_sf"/>
</dbReference>